<keyword evidence="7" id="KW-1185">Reference proteome</keyword>
<dbReference type="Proteomes" id="UP000077069">
    <property type="component" value="Unassembled WGS sequence"/>
</dbReference>
<evidence type="ECO:0000313" key="6">
    <source>
        <dbReference type="EMBL" id="OAG06157.1"/>
    </source>
</evidence>
<dbReference type="PANTHER" id="PTHR24161">
    <property type="entry name" value="ANK_REP_REGION DOMAIN-CONTAINING PROTEIN-RELATED"/>
    <property type="match status" value="1"/>
</dbReference>
<feature type="domain" description="F-box" evidence="5">
    <location>
        <begin position="12"/>
        <end position="59"/>
    </location>
</feature>
<dbReference type="CDD" id="cd09917">
    <property type="entry name" value="F-box_SF"/>
    <property type="match status" value="1"/>
</dbReference>
<feature type="repeat" description="ANK" evidence="4">
    <location>
        <begin position="149"/>
        <end position="175"/>
    </location>
</feature>
<protein>
    <recommendedName>
        <fullName evidence="1">protein S-acyltransferase</fullName>
        <ecNumber evidence="1">2.3.1.225</ecNumber>
    </recommendedName>
</protein>
<dbReference type="PROSITE" id="PS50088">
    <property type="entry name" value="ANK_REPEAT"/>
    <property type="match status" value="1"/>
</dbReference>
<evidence type="ECO:0000313" key="7">
    <source>
        <dbReference type="Proteomes" id="UP000077069"/>
    </source>
</evidence>
<gene>
    <name evidence="6" type="ORF">CC84DRAFT_1245240</name>
</gene>
<evidence type="ECO:0000256" key="4">
    <source>
        <dbReference type="PROSITE-ProRule" id="PRU00023"/>
    </source>
</evidence>
<dbReference type="EMBL" id="KV441552">
    <property type="protein sequence ID" value="OAG06157.1"/>
    <property type="molecule type" value="Genomic_DNA"/>
</dbReference>
<dbReference type="GeneID" id="28767665"/>
<dbReference type="InterPro" id="IPR002110">
    <property type="entry name" value="Ankyrin_rpt"/>
</dbReference>
<dbReference type="SUPFAM" id="SSF48403">
    <property type="entry name" value="Ankyrin repeat"/>
    <property type="match status" value="1"/>
</dbReference>
<dbReference type="InParanoid" id="A0A177CHE2"/>
<dbReference type="EC" id="2.3.1.225" evidence="1"/>
<dbReference type="PANTHER" id="PTHR24161:SF85">
    <property type="entry name" value="PALMITOYLTRANSFERASE HIP14"/>
    <property type="match status" value="1"/>
</dbReference>
<dbReference type="STRING" id="1460663.A0A177CHE2"/>
<dbReference type="AlphaFoldDB" id="A0A177CHE2"/>
<dbReference type="RefSeq" id="XP_018036522.1">
    <property type="nucleotide sequence ID" value="XM_018184179.1"/>
</dbReference>
<evidence type="ECO:0000256" key="3">
    <source>
        <dbReference type="ARBA" id="ARBA00023043"/>
    </source>
</evidence>
<sequence>MMNPARRKTDQPLVLPQLPNEVFLEIAYLLCTSDLRQLGRVNRRLQDFVADYLSRYRYNVGIHALPNELVLEIAQHLGHQKDCSHLARASQRFYPVVMRYIVRHDVVSSGSSLLNFAAKRNLVGMARRIIRLGGDVNTRIEFSTRLVGKQLTPLATAARHGHQRIVKMLLEFGASHFVDGKRLPLALAILSRHENVAMILSQELDSSEASFTSSTRQTLLQMACAAQLVSLVRYYLEHIPCSSHDCDVALLRIIQKDARKIGIIKRQLYEDVFQIVLMLLRHGANPD</sequence>
<reference evidence="6 7" key="1">
    <citation type="submission" date="2016-05" db="EMBL/GenBank/DDBJ databases">
        <title>Comparative analysis of secretome profiles of manganese(II)-oxidizing ascomycete fungi.</title>
        <authorList>
            <consortium name="DOE Joint Genome Institute"/>
            <person name="Zeiner C.A."/>
            <person name="Purvine S.O."/>
            <person name="Zink E.M."/>
            <person name="Wu S."/>
            <person name="Pasa-Tolic L."/>
            <person name="Chaput D.L."/>
            <person name="Haridas S."/>
            <person name="Grigoriev I.V."/>
            <person name="Santelli C.M."/>
            <person name="Hansel C.M."/>
        </authorList>
    </citation>
    <scope>NUCLEOTIDE SEQUENCE [LARGE SCALE GENOMIC DNA]</scope>
    <source>
        <strain evidence="6 7">AP3s5-JAC2a</strain>
    </source>
</reference>
<dbReference type="SUPFAM" id="SSF81383">
    <property type="entry name" value="F-box domain"/>
    <property type="match status" value="1"/>
</dbReference>
<evidence type="ECO:0000259" key="5">
    <source>
        <dbReference type="PROSITE" id="PS50181"/>
    </source>
</evidence>
<dbReference type="GO" id="GO:0019706">
    <property type="term" value="F:protein-cysteine S-palmitoyltransferase activity"/>
    <property type="evidence" value="ECO:0007669"/>
    <property type="project" value="UniProtKB-EC"/>
</dbReference>
<dbReference type="InterPro" id="IPR001810">
    <property type="entry name" value="F-box_dom"/>
</dbReference>
<dbReference type="PROSITE" id="PS50181">
    <property type="entry name" value="FBOX"/>
    <property type="match status" value="1"/>
</dbReference>
<keyword evidence="2" id="KW-0677">Repeat</keyword>
<dbReference type="Pfam" id="PF12796">
    <property type="entry name" value="Ank_2"/>
    <property type="match status" value="1"/>
</dbReference>
<feature type="non-terminal residue" evidence="6">
    <location>
        <position position="287"/>
    </location>
</feature>
<dbReference type="Gene3D" id="1.25.40.20">
    <property type="entry name" value="Ankyrin repeat-containing domain"/>
    <property type="match status" value="1"/>
</dbReference>
<dbReference type="InterPro" id="IPR036770">
    <property type="entry name" value="Ankyrin_rpt-contain_sf"/>
</dbReference>
<proteinExistence type="predicted"/>
<keyword evidence="3 4" id="KW-0040">ANK repeat</keyword>
<dbReference type="InterPro" id="IPR036047">
    <property type="entry name" value="F-box-like_dom_sf"/>
</dbReference>
<dbReference type="SMART" id="SM00248">
    <property type="entry name" value="ANK"/>
    <property type="match status" value="4"/>
</dbReference>
<name>A0A177CHE2_9PLEO</name>
<organism evidence="6 7">
    <name type="scientific">Paraphaeosphaeria sporulosa</name>
    <dbReference type="NCBI Taxonomy" id="1460663"/>
    <lineage>
        <taxon>Eukaryota</taxon>
        <taxon>Fungi</taxon>
        <taxon>Dikarya</taxon>
        <taxon>Ascomycota</taxon>
        <taxon>Pezizomycotina</taxon>
        <taxon>Dothideomycetes</taxon>
        <taxon>Pleosporomycetidae</taxon>
        <taxon>Pleosporales</taxon>
        <taxon>Massarineae</taxon>
        <taxon>Didymosphaeriaceae</taxon>
        <taxon>Paraphaeosphaeria</taxon>
    </lineage>
</organism>
<evidence type="ECO:0000256" key="2">
    <source>
        <dbReference type="ARBA" id="ARBA00022737"/>
    </source>
</evidence>
<dbReference type="PROSITE" id="PS50297">
    <property type="entry name" value="ANK_REP_REGION"/>
    <property type="match status" value="1"/>
</dbReference>
<evidence type="ECO:0000256" key="1">
    <source>
        <dbReference type="ARBA" id="ARBA00012210"/>
    </source>
</evidence>
<dbReference type="OrthoDB" id="366390at2759"/>
<accession>A0A177CHE2</accession>